<dbReference type="RefSeq" id="WP_147293344.1">
    <property type="nucleotide sequence ID" value="NZ_QRBE01000010.1"/>
</dbReference>
<dbReference type="OrthoDB" id="5955153at2"/>
<evidence type="ECO:0000256" key="1">
    <source>
        <dbReference type="SAM" id="MobiDB-lite"/>
    </source>
</evidence>
<dbReference type="Proteomes" id="UP000254258">
    <property type="component" value="Unassembled WGS sequence"/>
</dbReference>
<dbReference type="EMBL" id="QRBE01000010">
    <property type="protein sequence ID" value="RDS79939.1"/>
    <property type="molecule type" value="Genomic_DNA"/>
</dbReference>
<sequence>MSDTNKPSGRRPYERISVLKMPGQGRPVLGQSEPIEDDRRARAAAQSGAGHPAPRQQPQATIDTPLPARVQTVLSYRVDPALSTELQGGPSPPPASRRAAEQVVQATIVIDVGLPDWPPHDARKK</sequence>
<feature type="region of interest" description="Disordered" evidence="1">
    <location>
        <begin position="1"/>
        <end position="66"/>
    </location>
</feature>
<keyword evidence="3" id="KW-1185">Reference proteome</keyword>
<comment type="caution">
    <text evidence="2">The sequence shown here is derived from an EMBL/GenBank/DDBJ whole genome shotgun (WGS) entry which is preliminary data.</text>
</comment>
<accession>A0A370WUX9</accession>
<reference evidence="2 3" key="1">
    <citation type="submission" date="2018-07" db="EMBL/GenBank/DDBJ databases">
        <title>Dyella monticola sp. nov. and Dyella psychrodurans sp. nov. isolated from monsoon evergreen broad-leaved forest soil of Dinghu Mountain, China.</title>
        <authorList>
            <person name="Gao Z."/>
            <person name="Qiu L."/>
        </authorList>
    </citation>
    <scope>NUCLEOTIDE SEQUENCE [LARGE SCALE GENOMIC DNA]</scope>
    <source>
        <strain evidence="2 3">4G-K06</strain>
    </source>
</reference>
<evidence type="ECO:0000313" key="2">
    <source>
        <dbReference type="EMBL" id="RDS79939.1"/>
    </source>
</evidence>
<dbReference type="AlphaFoldDB" id="A0A370WUX9"/>
<organism evidence="2 3">
    <name type="scientific">Dyella monticola</name>
    <dbReference type="NCBI Taxonomy" id="1927958"/>
    <lineage>
        <taxon>Bacteria</taxon>
        <taxon>Pseudomonadati</taxon>
        <taxon>Pseudomonadota</taxon>
        <taxon>Gammaproteobacteria</taxon>
        <taxon>Lysobacterales</taxon>
        <taxon>Rhodanobacteraceae</taxon>
        <taxon>Dyella</taxon>
    </lineage>
</organism>
<gene>
    <name evidence="2" type="ORF">DWU98_15990</name>
</gene>
<name>A0A370WUX9_9GAMM</name>
<proteinExistence type="predicted"/>
<evidence type="ECO:0000313" key="3">
    <source>
        <dbReference type="Proteomes" id="UP000254258"/>
    </source>
</evidence>
<protein>
    <submittedName>
        <fullName evidence="2">Uncharacterized protein</fullName>
    </submittedName>
</protein>